<reference evidence="12" key="1">
    <citation type="submission" date="2022-10" db="EMBL/GenBank/DDBJ databases">
        <title>Genome assembly of Pristionchus species.</title>
        <authorList>
            <person name="Yoshida K."/>
            <person name="Sommer R.J."/>
        </authorList>
    </citation>
    <scope>NUCLEOTIDE SEQUENCE [LARGE SCALE GENOMIC DNA]</scope>
    <source>
        <strain evidence="12">RS5460</strain>
    </source>
</reference>
<evidence type="ECO:0000256" key="6">
    <source>
        <dbReference type="ARBA" id="ARBA00023163"/>
    </source>
</evidence>
<keyword evidence="4" id="KW-0805">Transcription regulation</keyword>
<dbReference type="PANTHER" id="PTHR46011:SF6">
    <property type="entry name" value="HIGH ZINC ACTIVATED NUCLEAR RECEPTOR PROTEIN"/>
    <property type="match status" value="1"/>
</dbReference>
<dbReference type="GO" id="GO:0008270">
    <property type="term" value="F:zinc ion binding"/>
    <property type="evidence" value="ECO:0007669"/>
    <property type="project" value="UniProtKB-KW"/>
</dbReference>
<dbReference type="GO" id="GO:0005634">
    <property type="term" value="C:nucleus"/>
    <property type="evidence" value="ECO:0007669"/>
    <property type="project" value="TreeGrafter"/>
</dbReference>
<dbReference type="InterPro" id="IPR035500">
    <property type="entry name" value="NHR-like_dom_sf"/>
</dbReference>
<dbReference type="PROSITE" id="PS51843">
    <property type="entry name" value="NR_LBD"/>
    <property type="match status" value="1"/>
</dbReference>
<dbReference type="Pfam" id="PF00104">
    <property type="entry name" value="Hormone_recep"/>
    <property type="match status" value="1"/>
</dbReference>
<evidence type="ECO:0000256" key="7">
    <source>
        <dbReference type="ARBA" id="ARBA00023170"/>
    </source>
</evidence>
<dbReference type="Gene3D" id="3.30.50.10">
    <property type="entry name" value="Erythroid Transcription Factor GATA-1, subunit A"/>
    <property type="match status" value="1"/>
</dbReference>
<dbReference type="InterPro" id="IPR001628">
    <property type="entry name" value="Znf_hrmn_rcpt"/>
</dbReference>
<evidence type="ECO:0000256" key="4">
    <source>
        <dbReference type="ARBA" id="ARBA00023015"/>
    </source>
</evidence>
<proteinExistence type="predicted"/>
<keyword evidence="3" id="KW-0862">Zinc</keyword>
<keyword evidence="2" id="KW-0863">Zinc-finger</keyword>
<accession>A0AAN5CM74</accession>
<dbReference type="Pfam" id="PF00105">
    <property type="entry name" value="zf-C4"/>
    <property type="match status" value="1"/>
</dbReference>
<dbReference type="SUPFAM" id="SSF57716">
    <property type="entry name" value="Glucocorticoid receptor-like (DNA-binding domain)"/>
    <property type="match status" value="1"/>
</dbReference>
<dbReference type="AlphaFoldDB" id="A0AAN5CM74"/>
<dbReference type="SMART" id="SM00430">
    <property type="entry name" value="HOLI"/>
    <property type="match status" value="1"/>
</dbReference>
<feature type="domain" description="Nuclear receptor" evidence="9">
    <location>
        <begin position="10"/>
        <end position="84"/>
    </location>
</feature>
<organism evidence="11 12">
    <name type="scientific">Pristionchus mayeri</name>
    <dbReference type="NCBI Taxonomy" id="1317129"/>
    <lineage>
        <taxon>Eukaryota</taxon>
        <taxon>Metazoa</taxon>
        <taxon>Ecdysozoa</taxon>
        <taxon>Nematoda</taxon>
        <taxon>Chromadorea</taxon>
        <taxon>Rhabditida</taxon>
        <taxon>Rhabditina</taxon>
        <taxon>Diplogasteromorpha</taxon>
        <taxon>Diplogasteroidea</taxon>
        <taxon>Neodiplogasteridae</taxon>
        <taxon>Pristionchus</taxon>
    </lineage>
</organism>
<dbReference type="PROSITE" id="PS51030">
    <property type="entry name" value="NUCLEAR_REC_DBD_2"/>
    <property type="match status" value="1"/>
</dbReference>
<evidence type="ECO:0000259" key="9">
    <source>
        <dbReference type="PROSITE" id="PS51030"/>
    </source>
</evidence>
<sequence>MPRPKPHKKGRSCLVCGGVTNVAHLGRDICRACTVFYRRSRHRKLTCRSNSNNCPIGDGSSCRRCRLAELERILSGGETSRPKMELENEQILVEKQLESPVDAVRPRENSDIHALLSSPSTSSSVHHNCHCEGETERPRKLLENLRRCYRAMCATRLAGELAHRKVPPHPLEAVEGEFSIIPATYAGMETSHRLYLTALLQFGSSTFPEFANFSNKDRWALVKNCFTRYRIFDSDYRANQAFTDDITKTFAGYTSFFSAEIVKHFFDDHPDLGEFRMEATRAMEANMKKRKGGAREYMRAISLRHEEFLAVLAMMFWDTDGMEFGEEVTQTSKMIREKVLKELHSFYRDEMNLNDYASRLGELLMMLPIYEQRSAGLDQHFEMMRLLNVFTDDTLIYRLK</sequence>
<dbReference type="Proteomes" id="UP001328107">
    <property type="component" value="Unassembled WGS sequence"/>
</dbReference>
<evidence type="ECO:0000256" key="2">
    <source>
        <dbReference type="ARBA" id="ARBA00022771"/>
    </source>
</evidence>
<keyword evidence="7" id="KW-0675">Receptor</keyword>
<keyword evidence="12" id="KW-1185">Reference proteome</keyword>
<dbReference type="GO" id="GO:0043565">
    <property type="term" value="F:sequence-specific DNA binding"/>
    <property type="evidence" value="ECO:0007669"/>
    <property type="project" value="InterPro"/>
</dbReference>
<evidence type="ECO:0000256" key="3">
    <source>
        <dbReference type="ARBA" id="ARBA00022833"/>
    </source>
</evidence>
<evidence type="ECO:0000313" key="11">
    <source>
        <dbReference type="EMBL" id="GMR46927.1"/>
    </source>
</evidence>
<dbReference type="GO" id="GO:0003700">
    <property type="term" value="F:DNA-binding transcription factor activity"/>
    <property type="evidence" value="ECO:0007669"/>
    <property type="project" value="InterPro"/>
</dbReference>
<feature type="domain" description="NR LBD" evidence="10">
    <location>
        <begin position="137"/>
        <end position="400"/>
    </location>
</feature>
<dbReference type="EMBL" id="BTRK01000004">
    <property type="protein sequence ID" value="GMR46927.1"/>
    <property type="molecule type" value="Genomic_DNA"/>
</dbReference>
<evidence type="ECO:0000259" key="10">
    <source>
        <dbReference type="PROSITE" id="PS51843"/>
    </source>
</evidence>
<keyword evidence="1" id="KW-0479">Metal-binding</keyword>
<dbReference type="InterPro" id="IPR000536">
    <property type="entry name" value="Nucl_hrmn_rcpt_lig-bd"/>
</dbReference>
<keyword evidence="6" id="KW-0804">Transcription</keyword>
<dbReference type="PANTHER" id="PTHR46011">
    <property type="entry name" value="NUCLEAR HORMONE RECEPTOR FAMILY MEMBER NHR-86-RELATED"/>
    <property type="match status" value="1"/>
</dbReference>
<evidence type="ECO:0000313" key="12">
    <source>
        <dbReference type="Proteomes" id="UP001328107"/>
    </source>
</evidence>
<dbReference type="InterPro" id="IPR013088">
    <property type="entry name" value="Znf_NHR/GATA"/>
</dbReference>
<evidence type="ECO:0000256" key="5">
    <source>
        <dbReference type="ARBA" id="ARBA00023125"/>
    </source>
</evidence>
<dbReference type="SUPFAM" id="SSF48508">
    <property type="entry name" value="Nuclear receptor ligand-binding domain"/>
    <property type="match status" value="1"/>
</dbReference>
<evidence type="ECO:0000256" key="1">
    <source>
        <dbReference type="ARBA" id="ARBA00022723"/>
    </source>
</evidence>
<keyword evidence="5" id="KW-0238">DNA-binding</keyword>
<protein>
    <recommendedName>
        <fullName evidence="13">Nuclear receptor</fullName>
    </recommendedName>
</protein>
<keyword evidence="8" id="KW-0539">Nucleus</keyword>
<name>A0AAN5CM74_9BILA</name>
<evidence type="ECO:0008006" key="13">
    <source>
        <dbReference type="Google" id="ProtNLM"/>
    </source>
</evidence>
<dbReference type="Gene3D" id="1.10.565.10">
    <property type="entry name" value="Retinoid X Receptor"/>
    <property type="match status" value="1"/>
</dbReference>
<dbReference type="SMART" id="SM00399">
    <property type="entry name" value="ZnF_C4"/>
    <property type="match status" value="1"/>
</dbReference>
<comment type="caution">
    <text evidence="11">The sequence shown here is derived from an EMBL/GenBank/DDBJ whole genome shotgun (WGS) entry which is preliminary data.</text>
</comment>
<gene>
    <name evidence="11" type="ORF">PMAYCL1PPCAC_17122</name>
</gene>
<evidence type="ECO:0000256" key="8">
    <source>
        <dbReference type="ARBA" id="ARBA00023242"/>
    </source>
</evidence>